<accession>A0A1G9DE67</accession>
<dbReference type="OrthoDB" id="3245799at2"/>
<dbReference type="AlphaFoldDB" id="A0A1G9DE67"/>
<dbReference type="Proteomes" id="UP000198683">
    <property type="component" value="Unassembled WGS sequence"/>
</dbReference>
<gene>
    <name evidence="1" type="ORF">SAMN05421874_10997</name>
</gene>
<dbReference type="STRING" id="683260.SAMN05421874_10997"/>
<evidence type="ECO:0000313" key="2">
    <source>
        <dbReference type="Proteomes" id="UP000198683"/>
    </source>
</evidence>
<proteinExistence type="predicted"/>
<organism evidence="1 2">
    <name type="scientific">Nonomuraea maritima</name>
    <dbReference type="NCBI Taxonomy" id="683260"/>
    <lineage>
        <taxon>Bacteria</taxon>
        <taxon>Bacillati</taxon>
        <taxon>Actinomycetota</taxon>
        <taxon>Actinomycetes</taxon>
        <taxon>Streptosporangiales</taxon>
        <taxon>Streptosporangiaceae</taxon>
        <taxon>Nonomuraea</taxon>
    </lineage>
</organism>
<dbReference type="RefSeq" id="WP_090765844.1">
    <property type="nucleotide sequence ID" value="NZ_FNFB01000009.1"/>
</dbReference>
<protein>
    <submittedName>
        <fullName evidence="1">Uncharacterized protein</fullName>
    </submittedName>
</protein>
<reference evidence="1 2" key="1">
    <citation type="submission" date="2016-10" db="EMBL/GenBank/DDBJ databases">
        <authorList>
            <person name="de Groot N.N."/>
        </authorList>
    </citation>
    <scope>NUCLEOTIDE SEQUENCE [LARGE SCALE GENOMIC DNA]</scope>
    <source>
        <strain evidence="1 2">CGMCC 4.5681</strain>
    </source>
</reference>
<evidence type="ECO:0000313" key="1">
    <source>
        <dbReference type="EMBL" id="SDK62117.1"/>
    </source>
</evidence>
<dbReference type="EMBL" id="FNFB01000009">
    <property type="protein sequence ID" value="SDK62117.1"/>
    <property type="molecule type" value="Genomic_DNA"/>
</dbReference>
<name>A0A1G9DE67_9ACTN</name>
<keyword evidence="2" id="KW-1185">Reference proteome</keyword>
<sequence>MNPWQEVLERIEARDDDGLATFLDGLNDLGRRAVALQLPGHLSEELRGGVRIRWEIEELAPGYRMAGAACFAGAQQVATWLNRRELRRVREPERDAERIVSLLRRRPLEWRRDLAVRLADRLRPPAGRTWRRMGGVPNWHLAAALIPETGVEPPDGDAFVVGWLWRVALRRDGGGPGLDGDPLLGSMLPRLFQSQGVGEPLLLRERWNGGGLVADLAGLTGEGRVPRRTVLDGCATRFLTGGSADEITPFVRLWQLLRPEPEEIPVLDFVRLLPSAVPPLAQLALDELRRADGAGLLDDELFAEAVGSLAYRPEKKLLQAAVQWLARTPAPRSAGAVAALAPLFDLDSPALRERAVRLAVRLAPHADDAGRAAIREAASRLSADLRERVAAGYGAVAAQETGRPVAAVLSAPALPALPRQPGSPAELVAEIRALTWPEDPSRCELLLGRLVELAHHDRDGVIAALRPWWKETRRQGGPYHDVFDRSAQEAGVSILLARCALALVAPEESRKIETGSYVTSQEWPPQAFVRRRYEEVIALLERGETTPVLLATPTSPTGHVDAGTLVERMELLGETEPLETDFRQALLRLPRQFDRELLVRAKQLPSRAGRELAAWMRDGGWPDPDADCRLREVEPSHDAGCRGLRCDGVSVLRCDAVSDERSYVLRVEVVPPEGLPAWLAELWTAEPQVPYLSHPGNALWWPWVLPSHREIVATWLVRCRPWLARSYDFTPEALATLAHGDGPVGAATAFTLAGGLARRRDAQRAQAADAALTLAACGQFPAAELGWVLADLIRHEYVPLKAITDALGDLAAAGAHAEVWRTLAVALPSLLPGPGERARAGLGGLLGVAAHAAELAGAKGEVPGLAELAARKGTSLLRQEAGHLYENITP</sequence>